<gene>
    <name evidence="2" type="ORF">JIN78_13155</name>
</gene>
<feature type="compositionally biased region" description="Basic and acidic residues" evidence="1">
    <location>
        <begin position="54"/>
        <end position="79"/>
    </location>
</feature>
<dbReference type="RefSeq" id="WP_200392446.1">
    <property type="nucleotide sequence ID" value="NZ_JAENIO010000038.1"/>
</dbReference>
<evidence type="ECO:0000313" key="3">
    <source>
        <dbReference type="Proteomes" id="UP000604083"/>
    </source>
</evidence>
<reference evidence="2" key="1">
    <citation type="submission" date="2021-01" db="EMBL/GenBank/DDBJ databases">
        <title>Modified the classification status of verrucomicrobia.</title>
        <authorList>
            <person name="Feng X."/>
        </authorList>
    </citation>
    <scope>NUCLEOTIDE SEQUENCE</scope>
    <source>
        <strain evidence="2">KCTC 12986</strain>
    </source>
</reference>
<sequence>MSDDNRAMTIYCTARCLDGKGGHHEPGEKKTFGPRESGEAGKLLASNRWSLDPEAGKAAKARADKAKAGKTPVEKSPAK</sequence>
<keyword evidence="3" id="KW-1185">Reference proteome</keyword>
<feature type="compositionally biased region" description="Basic and acidic residues" evidence="1">
    <location>
        <begin position="17"/>
        <end position="39"/>
    </location>
</feature>
<name>A0A934RNF0_9BACT</name>
<evidence type="ECO:0000256" key="1">
    <source>
        <dbReference type="SAM" id="MobiDB-lite"/>
    </source>
</evidence>
<dbReference type="Proteomes" id="UP000604083">
    <property type="component" value="Unassembled WGS sequence"/>
</dbReference>
<accession>A0A934RNF0</accession>
<feature type="region of interest" description="Disordered" evidence="1">
    <location>
        <begin position="17"/>
        <end position="79"/>
    </location>
</feature>
<dbReference type="AlphaFoldDB" id="A0A934RNF0"/>
<evidence type="ECO:0000313" key="2">
    <source>
        <dbReference type="EMBL" id="MBK1835012.1"/>
    </source>
</evidence>
<proteinExistence type="predicted"/>
<organism evidence="2 3">
    <name type="scientific">Roseibacillus ishigakijimensis</name>
    <dbReference type="NCBI Taxonomy" id="454146"/>
    <lineage>
        <taxon>Bacteria</taxon>
        <taxon>Pseudomonadati</taxon>
        <taxon>Verrucomicrobiota</taxon>
        <taxon>Verrucomicrobiia</taxon>
        <taxon>Verrucomicrobiales</taxon>
        <taxon>Verrucomicrobiaceae</taxon>
        <taxon>Roseibacillus</taxon>
    </lineage>
</organism>
<protein>
    <submittedName>
        <fullName evidence="2">Uncharacterized protein</fullName>
    </submittedName>
</protein>
<dbReference type="EMBL" id="JAENIO010000038">
    <property type="protein sequence ID" value="MBK1835012.1"/>
    <property type="molecule type" value="Genomic_DNA"/>
</dbReference>
<comment type="caution">
    <text evidence="2">The sequence shown here is derived from an EMBL/GenBank/DDBJ whole genome shotgun (WGS) entry which is preliminary data.</text>
</comment>